<dbReference type="EC" id="1.4.3.-" evidence="4"/>
<protein>
    <recommendedName>
        <fullName evidence="4">Amine oxidase</fullName>
        <ecNumber evidence="4">1.4.3.-</ecNumber>
    </recommendedName>
</protein>
<accession>A0A1E3QJY0</accession>
<dbReference type="InterPro" id="IPR036188">
    <property type="entry name" value="FAD/NAD-bd_sf"/>
</dbReference>
<dbReference type="GO" id="GO:0015940">
    <property type="term" value="P:pantothenate biosynthetic process"/>
    <property type="evidence" value="ECO:0007669"/>
    <property type="project" value="EnsemblFungi"/>
</dbReference>
<proteinExistence type="inferred from homology"/>
<dbReference type="PANTHER" id="PTHR10742">
    <property type="entry name" value="FLAVIN MONOAMINE OXIDASE"/>
    <property type="match status" value="1"/>
</dbReference>
<dbReference type="Gene3D" id="3.50.50.60">
    <property type="entry name" value="FAD/NAD(P)-binding domain"/>
    <property type="match status" value="1"/>
</dbReference>
<dbReference type="Gene3D" id="3.90.660.10">
    <property type="match status" value="1"/>
</dbReference>
<sequence length="455" mass="50431">MSEIRTKVCIIGGGIAGLKAASDLTSYGIEVVLLEARDRLGGRIFTDRSGLAPYDMGASWFHDTLENPLFNLSRRKSHYLHYNDDEPMILTSSGPVSRNDKLPQVLKEMLRFNESRFFESLDAPDRSLQNMAYEYIHQQRDLLTDTQVRLVPELVRDLELWHGIAWQSMSAKYAIIDHQGRDSYMGSGYDTIIADLEDTIPKRSVKLQEIVTGIERSHAGVRVHTSSGVVQADYVVVTVPQSVLSLAETETGGIKWFPSLPKAITDALSQMSFGSLGKVVLEFSEAFWPSEDKFLCLADPDKATVQKLIPVPWEWPVNFFNMTLIYGVPTLVALLQSPVTNYVEQHPTKAWALLQPMVEQIAQASGSTATPPTKVLVSDWSVNPFSRGSYSAAEPGNDPTDIIVQLSEGLNRVRFAGEHTIGEGAGCVHGAWVSGQREARHILVREGLVEVSDDD</sequence>
<dbReference type="PANTHER" id="PTHR10742:SF410">
    <property type="entry name" value="LYSINE-SPECIFIC HISTONE DEMETHYLASE 2"/>
    <property type="match status" value="1"/>
</dbReference>
<keyword evidence="4" id="KW-0285">Flavoprotein</keyword>
<keyword evidence="4" id="KW-0274">FAD</keyword>
<dbReference type="EMBL" id="KV454437">
    <property type="protein sequence ID" value="ODQ77995.1"/>
    <property type="molecule type" value="Genomic_DNA"/>
</dbReference>
<feature type="domain" description="Amine oxidase" evidence="5">
    <location>
        <begin position="15"/>
        <end position="443"/>
    </location>
</feature>
<dbReference type="SUPFAM" id="SSF51905">
    <property type="entry name" value="FAD/NAD(P)-binding domain"/>
    <property type="match status" value="1"/>
</dbReference>
<evidence type="ECO:0000256" key="3">
    <source>
        <dbReference type="PIRSR" id="PIRSR601613-1"/>
    </source>
</evidence>
<dbReference type="InterPro" id="IPR002937">
    <property type="entry name" value="Amino_oxidase"/>
</dbReference>
<keyword evidence="2 4" id="KW-0560">Oxidoreductase</keyword>
<feature type="binding site" evidence="3">
    <location>
        <begin position="35"/>
        <end position="36"/>
    </location>
    <ligand>
        <name>FAD</name>
        <dbReference type="ChEBI" id="CHEBI:57692"/>
    </ligand>
</feature>
<dbReference type="STRING" id="984486.A0A1E3QJY0"/>
<evidence type="ECO:0000256" key="2">
    <source>
        <dbReference type="ARBA" id="ARBA00023002"/>
    </source>
</evidence>
<dbReference type="GO" id="GO:0046592">
    <property type="term" value="F:polyamine oxidase activity"/>
    <property type="evidence" value="ECO:0007669"/>
    <property type="project" value="EnsemblFungi"/>
</dbReference>
<dbReference type="Proteomes" id="UP000094336">
    <property type="component" value="Unassembled WGS sequence"/>
</dbReference>
<gene>
    <name evidence="6" type="ORF">BABINDRAFT_40283</name>
</gene>
<dbReference type="GeneID" id="30149815"/>
<dbReference type="GO" id="GO:0046208">
    <property type="term" value="P:spermine catabolic process"/>
    <property type="evidence" value="ECO:0007669"/>
    <property type="project" value="EnsemblFungi"/>
</dbReference>
<dbReference type="OrthoDB" id="5046242at2759"/>
<dbReference type="AlphaFoldDB" id="A0A1E3QJY0"/>
<evidence type="ECO:0000256" key="4">
    <source>
        <dbReference type="RuleBase" id="RU362067"/>
    </source>
</evidence>
<feature type="binding site" evidence="3">
    <location>
        <position position="211"/>
    </location>
    <ligand>
        <name>FAD</name>
        <dbReference type="ChEBI" id="CHEBI:57692"/>
    </ligand>
</feature>
<name>A0A1E3QJY0_9ASCO</name>
<evidence type="ECO:0000256" key="1">
    <source>
        <dbReference type="ARBA" id="ARBA00001974"/>
    </source>
</evidence>
<keyword evidence="7" id="KW-1185">Reference proteome</keyword>
<comment type="cofactor">
    <cofactor evidence="1 4">
        <name>FAD</name>
        <dbReference type="ChEBI" id="CHEBI:57692"/>
    </cofactor>
</comment>
<evidence type="ECO:0000313" key="6">
    <source>
        <dbReference type="EMBL" id="ODQ77995.1"/>
    </source>
</evidence>
<dbReference type="InterPro" id="IPR050281">
    <property type="entry name" value="Flavin_monoamine_oxidase"/>
</dbReference>
<dbReference type="RefSeq" id="XP_018983323.1">
    <property type="nucleotide sequence ID" value="XM_019131962.1"/>
</dbReference>
<dbReference type="InterPro" id="IPR001613">
    <property type="entry name" value="Flavin_amine_oxidase"/>
</dbReference>
<organism evidence="6 7">
    <name type="scientific">Babjeviella inositovora NRRL Y-12698</name>
    <dbReference type="NCBI Taxonomy" id="984486"/>
    <lineage>
        <taxon>Eukaryota</taxon>
        <taxon>Fungi</taxon>
        <taxon>Dikarya</taxon>
        <taxon>Ascomycota</taxon>
        <taxon>Saccharomycotina</taxon>
        <taxon>Pichiomycetes</taxon>
        <taxon>Serinales incertae sedis</taxon>
        <taxon>Babjeviella</taxon>
    </lineage>
</organism>
<evidence type="ECO:0000313" key="7">
    <source>
        <dbReference type="Proteomes" id="UP000094336"/>
    </source>
</evidence>
<dbReference type="SUPFAM" id="SSF54373">
    <property type="entry name" value="FAD-linked reductases, C-terminal domain"/>
    <property type="match status" value="1"/>
</dbReference>
<dbReference type="Pfam" id="PF01593">
    <property type="entry name" value="Amino_oxidase"/>
    <property type="match status" value="1"/>
</dbReference>
<reference evidence="7" key="1">
    <citation type="submission" date="2016-05" db="EMBL/GenBank/DDBJ databases">
        <title>Comparative genomics of biotechnologically important yeasts.</title>
        <authorList>
            <consortium name="DOE Joint Genome Institute"/>
            <person name="Riley R."/>
            <person name="Haridas S."/>
            <person name="Wolfe K.H."/>
            <person name="Lopes M.R."/>
            <person name="Hittinger C.T."/>
            <person name="Goker M."/>
            <person name="Salamov A."/>
            <person name="Wisecaver J."/>
            <person name="Long T.M."/>
            <person name="Aerts A.L."/>
            <person name="Barry K."/>
            <person name="Choi C."/>
            <person name="Clum A."/>
            <person name="Coughlan A.Y."/>
            <person name="Deshpande S."/>
            <person name="Douglass A.P."/>
            <person name="Hanson S.J."/>
            <person name="Klenk H.-P."/>
            <person name="Labutti K."/>
            <person name="Lapidus A."/>
            <person name="Lindquist E."/>
            <person name="Lipzen A."/>
            <person name="Meier-Kolthoff J.P."/>
            <person name="Ohm R.A."/>
            <person name="Otillar R.P."/>
            <person name="Pangilinan J."/>
            <person name="Peng Y."/>
            <person name="Rokas A."/>
            <person name="Rosa C.A."/>
            <person name="Scheuner C."/>
            <person name="Sibirny A.A."/>
            <person name="Slot J.C."/>
            <person name="Stielow J.B."/>
            <person name="Sun H."/>
            <person name="Kurtzman C.P."/>
            <person name="Blackwell M."/>
            <person name="Grigoriev I.V."/>
            <person name="Jeffries T.W."/>
        </authorList>
    </citation>
    <scope>NUCLEOTIDE SEQUENCE [LARGE SCALE GENOMIC DNA]</scope>
    <source>
        <strain evidence="7">NRRL Y-12698</strain>
    </source>
</reference>
<dbReference type="PRINTS" id="PR00757">
    <property type="entry name" value="AMINEOXDASEF"/>
</dbReference>
<comment type="similarity">
    <text evidence="4">Belongs to the flavin monoamine oxidase family.</text>
</comment>
<evidence type="ECO:0000259" key="5">
    <source>
        <dbReference type="Pfam" id="PF01593"/>
    </source>
</evidence>